<organism evidence="1 2">
    <name type="scientific">Vairimorpha ceranae</name>
    <dbReference type="NCBI Taxonomy" id="40302"/>
    <lineage>
        <taxon>Eukaryota</taxon>
        <taxon>Fungi</taxon>
        <taxon>Fungi incertae sedis</taxon>
        <taxon>Microsporidia</taxon>
        <taxon>Nosematidae</taxon>
        <taxon>Vairimorpha</taxon>
    </lineage>
</organism>
<reference evidence="1 2" key="1">
    <citation type="journal article" date="2015" name="Environ. Microbiol.">
        <title>Genome analyses suggest the presence of polyploidy and recent human-driven expansions in eight global populations of the honeybee pathogen Nosema ceranae.</title>
        <authorList>
            <person name="Pelin A."/>
            <person name="Selman M."/>
            <person name="Aris-Brosou S."/>
            <person name="Farinelli L."/>
            <person name="Corradi N."/>
        </authorList>
    </citation>
    <scope>NUCLEOTIDE SEQUENCE [LARGE SCALE GENOMIC DNA]</scope>
    <source>
        <strain evidence="1 2">PA08 1199</strain>
    </source>
</reference>
<comment type="caution">
    <text evidence="1">The sequence shown here is derived from an EMBL/GenBank/DDBJ whole genome shotgun (WGS) entry which is preliminary data.</text>
</comment>
<evidence type="ECO:0000313" key="1">
    <source>
        <dbReference type="EMBL" id="KKO75395.1"/>
    </source>
</evidence>
<protein>
    <submittedName>
        <fullName evidence="1">Myosin heavy chain</fullName>
    </submittedName>
</protein>
<name>A0A0F9WF85_9MICR</name>
<dbReference type="RefSeq" id="XP_024331137.1">
    <property type="nucleotide sequence ID" value="XM_024474618.1"/>
</dbReference>
<dbReference type="VEuPathDB" id="MicrosporidiaDB:AAJ76_2200012361"/>
<dbReference type="OMA" id="CLNENSE"/>
<evidence type="ECO:0000313" key="2">
    <source>
        <dbReference type="Proteomes" id="UP000034350"/>
    </source>
</evidence>
<dbReference type="VEuPathDB" id="MicrosporidiaDB:G9O61_00g014050"/>
<keyword evidence="2" id="KW-1185">Reference proteome</keyword>
<gene>
    <name evidence="1" type="ORF">AAJ76_2200012361</name>
</gene>
<dbReference type="Proteomes" id="UP000034350">
    <property type="component" value="Unassembled WGS sequence"/>
</dbReference>
<proteinExistence type="predicted"/>
<dbReference type="GeneID" id="36319543"/>
<accession>A0A0F9WF85</accession>
<dbReference type="OrthoDB" id="2190213at2759"/>
<dbReference type="AlphaFoldDB" id="A0A0F9WF85"/>
<dbReference type="EMBL" id="JPQZ01000022">
    <property type="protein sequence ID" value="KKO75395.1"/>
    <property type="molecule type" value="Genomic_DNA"/>
</dbReference>
<dbReference type="VEuPathDB" id="MicrosporidiaDB:NCER_100798"/>
<sequence length="186" mass="22303">MQNEEYTFTTESYFEYKGVLEMYTIYFYTTYMLINSDILQYSKIQKVSKYKTGLRIITTNKDVLDIPCEQEVKRKIFNFFKCLNENSESVDLNKIIGTAVIKFGENNFLVYMKNTSYEDFRKLVLKRIAFHFYPKDKHQINLEHFEEFKFFIKESKTLIPLENNSDLGGALFHFNKRLNVFITNEK</sequence>